<dbReference type="AlphaFoldDB" id="A0A1K0JYF1"/>
<protein>
    <submittedName>
        <fullName evidence="1">Auxiliry mobilization protein C</fullName>
    </submittedName>
</protein>
<reference evidence="1" key="1">
    <citation type="submission" date="2016-09" db="EMBL/GenBank/DDBJ databases">
        <authorList>
            <person name="Capua I."/>
            <person name="De Benedictis P."/>
            <person name="Joannis T."/>
            <person name="Lombin L.H."/>
            <person name="Cattoli G."/>
        </authorList>
    </citation>
    <scope>NUCLEOTIDE SEQUENCE</scope>
    <source>
        <strain evidence="1">B9</strain>
    </source>
</reference>
<sequence length="119" mass="13104">MTDKEDEGSLRKVLAIRLRKDERALVEQKAAEAGLPPATYIREAALHATVASMKSEIPEVNREAWAALARACANLNQYQAAINAGQATGYPPQFLEQLRDQVQIMRRALIGTREGDTGQ</sequence>
<organism evidence="1">
    <name type="scientific">Cupriavidus necator</name>
    <name type="common">Alcaligenes eutrophus</name>
    <name type="synonym">Ralstonia eutropha</name>
    <dbReference type="NCBI Taxonomy" id="106590"/>
    <lineage>
        <taxon>Bacteria</taxon>
        <taxon>Pseudomonadati</taxon>
        <taxon>Pseudomonadota</taxon>
        <taxon>Betaproteobacteria</taxon>
        <taxon>Burkholderiales</taxon>
        <taxon>Burkholderiaceae</taxon>
        <taxon>Cupriavidus</taxon>
    </lineage>
</organism>
<dbReference type="RefSeq" id="WP_340530221.1">
    <property type="nucleotide sequence ID" value="NZ_FMSH01000503.1"/>
</dbReference>
<accession>A0A1K0JYF1</accession>
<gene>
    <name evidence="1" type="primary">mobC</name>
    <name evidence="1" type="ORF">CNECB9_560041</name>
</gene>
<dbReference type="InterPro" id="IPR053842">
    <property type="entry name" value="NikA-like"/>
</dbReference>
<dbReference type="EMBL" id="FMSH01000503">
    <property type="protein sequence ID" value="SCU98946.1"/>
    <property type="molecule type" value="Genomic_DNA"/>
</dbReference>
<dbReference type="Pfam" id="PF21983">
    <property type="entry name" value="NikA-like"/>
    <property type="match status" value="1"/>
</dbReference>
<proteinExistence type="predicted"/>
<name>A0A1K0JYF1_CUPNE</name>
<evidence type="ECO:0000313" key="1">
    <source>
        <dbReference type="EMBL" id="SCU98946.1"/>
    </source>
</evidence>